<comment type="catalytic activity">
    <reaction evidence="3">
        <text>2 GTP = 3',3'-c-di-GMP + 2 diphosphate</text>
        <dbReference type="Rhea" id="RHEA:24898"/>
        <dbReference type="ChEBI" id="CHEBI:33019"/>
        <dbReference type="ChEBI" id="CHEBI:37565"/>
        <dbReference type="ChEBI" id="CHEBI:58805"/>
        <dbReference type="EC" id="2.7.7.65"/>
    </reaction>
</comment>
<dbReference type="GO" id="GO:0043709">
    <property type="term" value="P:cell adhesion involved in single-species biofilm formation"/>
    <property type="evidence" value="ECO:0007669"/>
    <property type="project" value="TreeGrafter"/>
</dbReference>
<dbReference type="SUPFAM" id="SSF55073">
    <property type="entry name" value="Nucleotide cyclase"/>
    <property type="match status" value="1"/>
</dbReference>
<dbReference type="SMART" id="SM00091">
    <property type="entry name" value="PAS"/>
    <property type="match status" value="2"/>
</dbReference>
<dbReference type="Proteomes" id="UP000184497">
    <property type="component" value="Unassembled WGS sequence"/>
</dbReference>
<evidence type="ECO:0000256" key="1">
    <source>
        <dbReference type="ARBA" id="ARBA00001946"/>
    </source>
</evidence>
<dbReference type="InterPro" id="IPR043128">
    <property type="entry name" value="Rev_trsase/Diguanyl_cyclase"/>
</dbReference>
<dbReference type="GO" id="GO:0052621">
    <property type="term" value="F:diguanylate cyclase activity"/>
    <property type="evidence" value="ECO:0007669"/>
    <property type="project" value="UniProtKB-EC"/>
</dbReference>
<dbReference type="EC" id="2.7.7.65" evidence="2"/>
<dbReference type="Pfam" id="PF08447">
    <property type="entry name" value="PAS_3"/>
    <property type="match status" value="1"/>
</dbReference>
<dbReference type="NCBIfam" id="TIGR00254">
    <property type="entry name" value="GGDEF"/>
    <property type="match status" value="1"/>
</dbReference>
<dbReference type="Gene3D" id="3.30.450.20">
    <property type="entry name" value="PAS domain"/>
    <property type="match status" value="2"/>
</dbReference>
<accession>A0A1M6PC24</accession>
<dbReference type="PANTHER" id="PTHR45138:SF9">
    <property type="entry name" value="DIGUANYLATE CYCLASE DGCM-RELATED"/>
    <property type="match status" value="1"/>
</dbReference>
<evidence type="ECO:0000313" key="7">
    <source>
        <dbReference type="Proteomes" id="UP000184497"/>
    </source>
</evidence>
<dbReference type="InterPro" id="IPR029787">
    <property type="entry name" value="Nucleotide_cyclase"/>
</dbReference>
<dbReference type="Gene3D" id="3.30.70.270">
    <property type="match status" value="1"/>
</dbReference>
<dbReference type="PROSITE" id="PS50113">
    <property type="entry name" value="PAC"/>
    <property type="match status" value="1"/>
</dbReference>
<dbReference type="GO" id="GO:1902201">
    <property type="term" value="P:negative regulation of bacterial-type flagellum-dependent cell motility"/>
    <property type="evidence" value="ECO:0007669"/>
    <property type="project" value="TreeGrafter"/>
</dbReference>
<feature type="domain" description="PAC" evidence="4">
    <location>
        <begin position="208"/>
        <end position="255"/>
    </location>
</feature>
<dbReference type="InterPro" id="IPR013655">
    <property type="entry name" value="PAS_fold_3"/>
</dbReference>
<proteinExistence type="predicted"/>
<dbReference type="NCBIfam" id="TIGR00229">
    <property type="entry name" value="sensory_box"/>
    <property type="match status" value="1"/>
</dbReference>
<gene>
    <name evidence="6" type="ORF">SAMN05216369_0207</name>
</gene>
<dbReference type="SUPFAM" id="SSF55785">
    <property type="entry name" value="PYP-like sensor domain (PAS domain)"/>
    <property type="match status" value="2"/>
</dbReference>
<dbReference type="InterPro" id="IPR000160">
    <property type="entry name" value="GGDEF_dom"/>
</dbReference>
<evidence type="ECO:0000256" key="3">
    <source>
        <dbReference type="ARBA" id="ARBA00034247"/>
    </source>
</evidence>
<dbReference type="SMART" id="SM00086">
    <property type="entry name" value="PAC"/>
    <property type="match status" value="1"/>
</dbReference>
<protein>
    <recommendedName>
        <fullName evidence="2">diguanylate cyclase</fullName>
        <ecNumber evidence="2">2.7.7.65</ecNumber>
    </recommendedName>
</protein>
<sequence length="419" mass="47473">MPMTSENLRWMINAIPDAAILISRDRTIINANQKAADIFLTSVTRLEGDSLDILIPEHSRTAHEQHVEGFFSEPMKRPMGSGLRFHGSRADGSIFPVAVMLSQIMVESTDYAIAIIRDDSDRAAIQAMKEKLESANLRLAKAQEVGGLAWWEADLRTNELVWSAVIPRILDLGQADHPSFCTIRNRCIPEDRQNFDAIHGRWGTVSGKTATYRIRKKDGKIRWIEETVHQEMDHIVLGVMRDITDQKNLEKKLRTESVTDELTGLFNRKQFNRDLKSRYSEFVRSGTNSSIITYDFDYFKNINDLYGHAMGDQVLSQSATIVTDQLRASDHAYRLGGEEFAILLRGTDMENARVLAERIRKSVGEARFRLDDAWACTTVSLGVSQLHRSDSCFEDVSIRADEALYRSKANGRNKVSICE</sequence>
<comment type="cofactor">
    <cofactor evidence="1">
        <name>Mg(2+)</name>
        <dbReference type="ChEBI" id="CHEBI:18420"/>
    </cofactor>
</comment>
<dbReference type="CDD" id="cd00130">
    <property type="entry name" value="PAS"/>
    <property type="match status" value="1"/>
</dbReference>
<dbReference type="RefSeq" id="WP_084063456.1">
    <property type="nucleotide sequence ID" value="NZ_FRAQ01000001.1"/>
</dbReference>
<evidence type="ECO:0000313" key="6">
    <source>
        <dbReference type="EMBL" id="SHK05511.1"/>
    </source>
</evidence>
<dbReference type="InterPro" id="IPR000700">
    <property type="entry name" value="PAS-assoc_C"/>
</dbReference>
<dbReference type="InterPro" id="IPR035965">
    <property type="entry name" value="PAS-like_dom_sf"/>
</dbReference>
<dbReference type="PROSITE" id="PS50887">
    <property type="entry name" value="GGDEF"/>
    <property type="match status" value="1"/>
</dbReference>
<dbReference type="AlphaFoldDB" id="A0A1M6PC24"/>
<dbReference type="Pfam" id="PF13426">
    <property type="entry name" value="PAS_9"/>
    <property type="match status" value="1"/>
</dbReference>
<dbReference type="PANTHER" id="PTHR45138">
    <property type="entry name" value="REGULATORY COMPONENTS OF SENSORY TRANSDUCTION SYSTEM"/>
    <property type="match status" value="1"/>
</dbReference>
<dbReference type="InterPro" id="IPR050469">
    <property type="entry name" value="Diguanylate_Cyclase"/>
</dbReference>
<dbReference type="GO" id="GO:0005886">
    <property type="term" value="C:plasma membrane"/>
    <property type="evidence" value="ECO:0007669"/>
    <property type="project" value="TreeGrafter"/>
</dbReference>
<dbReference type="InterPro" id="IPR001610">
    <property type="entry name" value="PAC"/>
</dbReference>
<dbReference type="OrthoDB" id="9812260at2"/>
<reference evidence="7" key="1">
    <citation type="submission" date="2016-11" db="EMBL/GenBank/DDBJ databases">
        <authorList>
            <person name="Varghese N."/>
            <person name="Submissions S."/>
        </authorList>
    </citation>
    <scope>NUCLEOTIDE SEQUENCE [LARGE SCALE GENOMIC DNA]</scope>
    <source>
        <strain evidence="7">CGMCC 1.10835</strain>
    </source>
</reference>
<organism evidence="6 7">
    <name type="scientific">Marinobacter antarcticus</name>
    <dbReference type="NCBI Taxonomy" id="564117"/>
    <lineage>
        <taxon>Bacteria</taxon>
        <taxon>Pseudomonadati</taxon>
        <taxon>Pseudomonadota</taxon>
        <taxon>Gammaproteobacteria</taxon>
        <taxon>Pseudomonadales</taxon>
        <taxon>Marinobacteraceae</taxon>
        <taxon>Marinobacter</taxon>
    </lineage>
</organism>
<dbReference type="CDD" id="cd01949">
    <property type="entry name" value="GGDEF"/>
    <property type="match status" value="1"/>
</dbReference>
<dbReference type="FunFam" id="3.30.70.270:FF:000001">
    <property type="entry name" value="Diguanylate cyclase domain protein"/>
    <property type="match status" value="1"/>
</dbReference>
<dbReference type="Pfam" id="PF00990">
    <property type="entry name" value="GGDEF"/>
    <property type="match status" value="1"/>
</dbReference>
<evidence type="ECO:0000259" key="4">
    <source>
        <dbReference type="PROSITE" id="PS50113"/>
    </source>
</evidence>
<dbReference type="SMART" id="SM00267">
    <property type="entry name" value="GGDEF"/>
    <property type="match status" value="1"/>
</dbReference>
<evidence type="ECO:0000256" key="2">
    <source>
        <dbReference type="ARBA" id="ARBA00012528"/>
    </source>
</evidence>
<dbReference type="InterPro" id="IPR000014">
    <property type="entry name" value="PAS"/>
</dbReference>
<evidence type="ECO:0000259" key="5">
    <source>
        <dbReference type="PROSITE" id="PS50887"/>
    </source>
</evidence>
<dbReference type="EMBL" id="FRAQ01000001">
    <property type="protein sequence ID" value="SHK05511.1"/>
    <property type="molecule type" value="Genomic_DNA"/>
</dbReference>
<feature type="domain" description="GGDEF" evidence="5">
    <location>
        <begin position="287"/>
        <end position="419"/>
    </location>
</feature>
<dbReference type="STRING" id="564117.SAMN05216369_0207"/>
<keyword evidence="7" id="KW-1185">Reference proteome</keyword>
<name>A0A1M6PC24_9GAMM</name>